<dbReference type="NCBIfam" id="TIGR01414">
    <property type="entry name" value="autotrans_barl"/>
    <property type="match status" value="1"/>
</dbReference>
<dbReference type="InterPro" id="IPR004899">
    <property type="entry name" value="Pertactin_central"/>
</dbReference>
<dbReference type="RefSeq" id="WP_051155845.1">
    <property type="nucleotide sequence ID" value="NZ_BRLH01000007.1"/>
</dbReference>
<dbReference type="GO" id="GO:0019867">
    <property type="term" value="C:outer membrane"/>
    <property type="evidence" value="ECO:0007669"/>
    <property type="project" value="InterPro"/>
</dbReference>
<evidence type="ECO:0000256" key="1">
    <source>
        <dbReference type="ARBA" id="ARBA00022729"/>
    </source>
</evidence>
<dbReference type="InterPro" id="IPR005546">
    <property type="entry name" value="Autotransporte_beta"/>
</dbReference>
<feature type="signal peptide" evidence="2">
    <location>
        <begin position="1"/>
        <end position="27"/>
    </location>
</feature>
<evidence type="ECO:0000313" key="4">
    <source>
        <dbReference type="EMBL" id="GKX56610.1"/>
    </source>
</evidence>
<sequence>MKITNNALINSSICTTALFLFSTTAYAASINLVDGQEHYLNNETYTDGGQGSGALRVFGQGTTAIGDSLTLLPTSYSSGGAYAGSGGKIVLTNSTVTSDNANDSFVYALWARWDNGNAQSTIEAAQTTVTTAGSSSHAAVAQSGGYIALRDSHLTTSGSGAAGIFSTGSGTYTGLPSLVDADNVTIETTGSLGFGAQLTDGGRLTFRQGEIKTQGQQGVGVMTYGAGSEARVIDSNITTSGEDSVGIAAQLNSAITMTGGKIEIQGGGATAIALAKTGSTIRLSAVDGLASRDAAVGLSVLTGGTMTASDGSRIRVTGVGSTALSVKNGGDITIRSSAVEALGQGSVGLSVKNDDMTTQAQLTLTDSTLRAEKAAFEIESGNAKLSLNNASVEAQSGIILDLEGKAPGTASAVIDSAASRLSGDIRGASLDLNMSSGSVWAGSAHGDSISGRSPNVVISDSRWNLTGSSGLDKLTLNNSTVDLSHAQSGSGYSTLSVAHLSGNGSFVLRTDIVGDGINNAGDRLVVTETSAGNHLLTITNRGSLATTGNEVLTVVETADGAASFTSTSQVELGGYLYDVRKNGNSWELYSSGAYIPPTDPTPEEKPKPPVTTTADAGGNYLNVGYLLNYAETQTLMQRMGDLRQSGERGNAWMRGFGGKFDAFASGKLSGFDMTYSGTQLGFDKRVSAETPLYIGTFMGLTRGSPDYRSGDGTVQSHHVGLYATYMADSGFYIDGIAKLSRLKNSFSVMDSQSNKVSGSGSSTGASASVEVGQRLSLSLPGNGFYIEPQAQFTYGHQTAAHINASNGLRIRLGSYESMIGRVGTLFGYETAVGNSKVDVYLKTGLVREFDGNTAYRLNGSREAHGFKGNWWNNGLGVSASINDAHALYVEVDSSTGNRFDQRQVNGGYRFSF</sequence>
<dbReference type="SUPFAM" id="SSF103515">
    <property type="entry name" value="Autotransporter"/>
    <property type="match status" value="1"/>
</dbReference>
<dbReference type="InterPro" id="IPR006315">
    <property type="entry name" value="OM_autotransptr_brl_dom"/>
</dbReference>
<keyword evidence="1 2" id="KW-0732">Signal</keyword>
<evidence type="ECO:0000313" key="5">
    <source>
        <dbReference type="Proteomes" id="UP001058124"/>
    </source>
</evidence>
<dbReference type="PANTHER" id="PTHR35037">
    <property type="entry name" value="C-TERMINAL REGION OF AIDA-LIKE PROTEIN"/>
    <property type="match status" value="1"/>
</dbReference>
<keyword evidence="5" id="KW-1185">Reference proteome</keyword>
<reference evidence="4" key="1">
    <citation type="submission" date="2022-06" db="EMBL/GenBank/DDBJ databases">
        <title>Draft genome sequences of Leminorella grimontii str. JCM5902.</title>
        <authorList>
            <person name="Wakabayashi Y."/>
            <person name="Kojima K."/>
        </authorList>
    </citation>
    <scope>NUCLEOTIDE SEQUENCE</scope>
    <source>
        <strain evidence="4">JCM 5902</strain>
    </source>
</reference>
<accession>A0AAV5N3E8</accession>
<organism evidence="4 5">
    <name type="scientific">Leminorella grimontii</name>
    <dbReference type="NCBI Taxonomy" id="82981"/>
    <lineage>
        <taxon>Bacteria</taxon>
        <taxon>Pseudomonadati</taxon>
        <taxon>Pseudomonadota</taxon>
        <taxon>Gammaproteobacteria</taxon>
        <taxon>Enterobacterales</taxon>
        <taxon>Budviciaceae</taxon>
        <taxon>Leminorella</taxon>
    </lineage>
</organism>
<dbReference type="InterPro" id="IPR011050">
    <property type="entry name" value="Pectin_lyase_fold/virulence"/>
</dbReference>
<dbReference type="Gene3D" id="2.40.128.130">
    <property type="entry name" value="Autotransporter beta-domain"/>
    <property type="match status" value="1"/>
</dbReference>
<dbReference type="PRINTS" id="PR01484">
    <property type="entry name" value="PRTACTNFAMLY"/>
</dbReference>
<dbReference type="Gene3D" id="2.160.20.20">
    <property type="match status" value="1"/>
</dbReference>
<protein>
    <submittedName>
        <fullName evidence="4">Outer membrane autotransporter barrel domain-containing protein</fullName>
    </submittedName>
</protein>
<proteinExistence type="predicted"/>
<dbReference type="Pfam" id="PF03212">
    <property type="entry name" value="Pertactin"/>
    <property type="match status" value="1"/>
</dbReference>
<dbReference type="SMART" id="SM00869">
    <property type="entry name" value="Autotransporter"/>
    <property type="match status" value="1"/>
</dbReference>
<name>A0AAV5N3E8_9GAMM</name>
<dbReference type="InterPro" id="IPR012332">
    <property type="entry name" value="Autotransporter_pectin_lyase_C"/>
</dbReference>
<dbReference type="PANTHER" id="PTHR35037:SF2">
    <property type="match status" value="1"/>
</dbReference>
<dbReference type="PROSITE" id="PS51208">
    <property type="entry name" value="AUTOTRANSPORTER"/>
    <property type="match status" value="1"/>
</dbReference>
<dbReference type="Pfam" id="PF03797">
    <property type="entry name" value="Autotransporter"/>
    <property type="match status" value="1"/>
</dbReference>
<dbReference type="InterPro" id="IPR051551">
    <property type="entry name" value="Autotransporter_adhesion"/>
</dbReference>
<feature type="chain" id="PRO_5043764276" evidence="2">
    <location>
        <begin position="28"/>
        <end position="912"/>
    </location>
</feature>
<dbReference type="Proteomes" id="UP001058124">
    <property type="component" value="Unassembled WGS sequence"/>
</dbReference>
<feature type="domain" description="Autotransporter" evidence="3">
    <location>
        <begin position="644"/>
        <end position="912"/>
    </location>
</feature>
<dbReference type="SUPFAM" id="SSF51126">
    <property type="entry name" value="Pectin lyase-like"/>
    <property type="match status" value="1"/>
</dbReference>
<evidence type="ECO:0000256" key="2">
    <source>
        <dbReference type="SAM" id="SignalP"/>
    </source>
</evidence>
<comment type="caution">
    <text evidence="4">The sequence shown here is derived from an EMBL/GenBank/DDBJ whole genome shotgun (WGS) entry which is preliminary data.</text>
</comment>
<dbReference type="AlphaFoldDB" id="A0AAV5N3E8"/>
<evidence type="ECO:0000259" key="3">
    <source>
        <dbReference type="PROSITE" id="PS51208"/>
    </source>
</evidence>
<dbReference type="EMBL" id="BRLH01000007">
    <property type="protein sequence ID" value="GKX56610.1"/>
    <property type="molecule type" value="Genomic_DNA"/>
</dbReference>
<gene>
    <name evidence="4" type="primary">ycgV</name>
    <name evidence="4" type="ORF">SOASR030_27220</name>
</gene>
<dbReference type="InterPro" id="IPR036709">
    <property type="entry name" value="Autotransporte_beta_dom_sf"/>
</dbReference>
<dbReference type="InterPro" id="IPR003991">
    <property type="entry name" value="Pertactin_virulence_factor"/>
</dbReference>